<dbReference type="InterPro" id="IPR025337">
    <property type="entry name" value="Questin_oxidase-like"/>
</dbReference>
<reference evidence="2" key="1">
    <citation type="submission" date="2020-05" db="EMBL/GenBank/DDBJ databases">
        <title>Mycena genomes resolve the evolution of fungal bioluminescence.</title>
        <authorList>
            <person name="Tsai I.J."/>
        </authorList>
    </citation>
    <scope>NUCLEOTIDE SEQUENCE</scope>
    <source>
        <strain evidence="2">110903Hualien_Pintung</strain>
    </source>
</reference>
<evidence type="ECO:0008006" key="4">
    <source>
        <dbReference type="Google" id="ProtNLM"/>
    </source>
</evidence>
<evidence type="ECO:0000256" key="1">
    <source>
        <dbReference type="ARBA" id="ARBA00023002"/>
    </source>
</evidence>
<protein>
    <recommendedName>
        <fullName evidence="4">Oxidoreductase AflY</fullName>
    </recommendedName>
</protein>
<dbReference type="EMBL" id="JACAZE010000014">
    <property type="protein sequence ID" value="KAF7299805.1"/>
    <property type="molecule type" value="Genomic_DNA"/>
</dbReference>
<dbReference type="GO" id="GO:0016491">
    <property type="term" value="F:oxidoreductase activity"/>
    <property type="evidence" value="ECO:0007669"/>
    <property type="project" value="UniProtKB-KW"/>
</dbReference>
<gene>
    <name evidence="2" type="ORF">HMN09_00986900</name>
</gene>
<comment type="caution">
    <text evidence="2">The sequence shown here is derived from an EMBL/GenBank/DDBJ whole genome shotgun (WGS) entry which is preliminary data.</text>
</comment>
<dbReference type="Pfam" id="PF14027">
    <property type="entry name" value="Questin_oxidase"/>
    <property type="match status" value="1"/>
</dbReference>
<dbReference type="AlphaFoldDB" id="A0A8H6SJ92"/>
<evidence type="ECO:0000313" key="3">
    <source>
        <dbReference type="Proteomes" id="UP000613580"/>
    </source>
</evidence>
<dbReference type="PANTHER" id="PTHR35870">
    <property type="entry name" value="PROTEIN, PUTATIVE (AFU_ORTHOLOGUE AFUA_5G03330)-RELATED"/>
    <property type="match status" value="1"/>
</dbReference>
<organism evidence="2 3">
    <name type="scientific">Mycena chlorophos</name>
    <name type="common">Agaric fungus</name>
    <name type="synonym">Agaricus chlorophos</name>
    <dbReference type="NCBI Taxonomy" id="658473"/>
    <lineage>
        <taxon>Eukaryota</taxon>
        <taxon>Fungi</taxon>
        <taxon>Dikarya</taxon>
        <taxon>Basidiomycota</taxon>
        <taxon>Agaricomycotina</taxon>
        <taxon>Agaricomycetes</taxon>
        <taxon>Agaricomycetidae</taxon>
        <taxon>Agaricales</taxon>
        <taxon>Marasmiineae</taxon>
        <taxon>Mycenaceae</taxon>
        <taxon>Mycena</taxon>
    </lineage>
</organism>
<evidence type="ECO:0000313" key="2">
    <source>
        <dbReference type="EMBL" id="KAF7299805.1"/>
    </source>
</evidence>
<sequence>MDSLRVQLLKPGLVDFPGKSDASARLTAHLVHRDFKEHHCFHTDDWFHDHLTHHILALYDLGASTETIQATFDVRAKEQRDLFHGKQEPRVEGLITEKNWHKTMGEKHAALYPEYLSFFASCIARDGVSTTLEKFLFSPEANANGTVMLTRFFSGAFHPFIHTGLGIEFGQDSMVAQGLALTVLTTPDGAIFMEPSGHILLASLRALYAHPDISIPVPQVWTSSDSTMGPFPAPVRWAHAGEEHGTAIREVYSEWACDSDVDIDSKIDEIFIQAALMLGASAPAPRIDFFVMHNLTSAMALRPLCSILEKPENKAQVLQMYARSAALMFVVRGFPRVDCNALMDYPVVPEHPLAAGHAGGANPWLAILANAAAHPEPHVTKSLRALFYAARRLGHIPTGEMPGALDSESTEIFSGGCKLDGTVFLRLANMVCEQVGWVAFGEEERGWRYDGMWPDGAED</sequence>
<accession>A0A8H6SJ92</accession>
<proteinExistence type="predicted"/>
<dbReference type="PANTHER" id="PTHR35870:SF1">
    <property type="entry name" value="PROTEIN, PUTATIVE (AFU_ORTHOLOGUE AFUA_5G03330)-RELATED"/>
    <property type="match status" value="1"/>
</dbReference>
<dbReference type="Proteomes" id="UP000613580">
    <property type="component" value="Unassembled WGS sequence"/>
</dbReference>
<keyword evidence="1" id="KW-0560">Oxidoreductase</keyword>
<name>A0A8H6SJ92_MYCCL</name>
<dbReference type="OrthoDB" id="10004862at2759"/>
<keyword evidence="3" id="KW-1185">Reference proteome</keyword>